<sequence>MGAGQSKVDTEEKVFYNETPIQFSQDVVNHLSDHSMSPDTSPERQSTLDAHHLRAEEESVQREIELALERENIDREKSSAGGKVAEGDVKNSMTLMGDLEEIHTKVDRFQTRRQLSDYPAVKESGEAVVLCYRQNPTTPLDYHFN</sequence>
<comment type="caution">
    <text evidence="2">The sequence shown here is derived from an EMBL/GenBank/DDBJ whole genome shotgun (WGS) entry which is preliminary data.</text>
</comment>
<dbReference type="EMBL" id="JABBWM010000087">
    <property type="protein sequence ID" value="KAG2092925.1"/>
    <property type="molecule type" value="Genomic_DNA"/>
</dbReference>
<gene>
    <name evidence="2" type="ORF">F5147DRAFT_747979</name>
</gene>
<dbReference type="RefSeq" id="XP_041287016.1">
    <property type="nucleotide sequence ID" value="XM_041440003.1"/>
</dbReference>
<dbReference type="GeneID" id="64702262"/>
<feature type="compositionally biased region" description="Polar residues" evidence="1">
    <location>
        <begin position="34"/>
        <end position="48"/>
    </location>
</feature>
<dbReference type="Proteomes" id="UP000823399">
    <property type="component" value="Unassembled WGS sequence"/>
</dbReference>
<dbReference type="OrthoDB" id="5544375at2759"/>
<evidence type="ECO:0000313" key="2">
    <source>
        <dbReference type="EMBL" id="KAG2092925.1"/>
    </source>
</evidence>
<feature type="compositionally biased region" description="Basic and acidic residues" evidence="1">
    <location>
        <begin position="49"/>
        <end position="58"/>
    </location>
</feature>
<feature type="region of interest" description="Disordered" evidence="1">
    <location>
        <begin position="29"/>
        <end position="58"/>
    </location>
</feature>
<dbReference type="Pfam" id="PF07956">
    <property type="entry name" value="DUF1690"/>
    <property type="match status" value="1"/>
</dbReference>
<reference evidence="2" key="1">
    <citation type="journal article" date="2020" name="New Phytol.">
        <title>Comparative genomics reveals dynamic genome evolution in host specialist ectomycorrhizal fungi.</title>
        <authorList>
            <person name="Lofgren L.A."/>
            <person name="Nguyen N.H."/>
            <person name="Vilgalys R."/>
            <person name="Ruytinx J."/>
            <person name="Liao H.L."/>
            <person name="Branco S."/>
            <person name="Kuo A."/>
            <person name="LaButti K."/>
            <person name="Lipzen A."/>
            <person name="Andreopoulos W."/>
            <person name="Pangilinan J."/>
            <person name="Riley R."/>
            <person name="Hundley H."/>
            <person name="Na H."/>
            <person name="Barry K."/>
            <person name="Grigoriev I.V."/>
            <person name="Stajich J.E."/>
            <person name="Kennedy P.G."/>
        </authorList>
    </citation>
    <scope>NUCLEOTIDE SEQUENCE</scope>
    <source>
        <strain evidence="2">FC423</strain>
    </source>
</reference>
<organism evidence="2 3">
    <name type="scientific">Suillus discolor</name>
    <dbReference type="NCBI Taxonomy" id="1912936"/>
    <lineage>
        <taxon>Eukaryota</taxon>
        <taxon>Fungi</taxon>
        <taxon>Dikarya</taxon>
        <taxon>Basidiomycota</taxon>
        <taxon>Agaricomycotina</taxon>
        <taxon>Agaricomycetes</taxon>
        <taxon>Agaricomycetidae</taxon>
        <taxon>Boletales</taxon>
        <taxon>Suillineae</taxon>
        <taxon>Suillaceae</taxon>
        <taxon>Suillus</taxon>
    </lineage>
</organism>
<dbReference type="InterPro" id="IPR012471">
    <property type="entry name" value="DUF1690"/>
</dbReference>
<proteinExistence type="predicted"/>
<name>A0A9P7EV61_9AGAM</name>
<dbReference type="AlphaFoldDB" id="A0A9P7EV61"/>
<keyword evidence="3" id="KW-1185">Reference proteome</keyword>
<evidence type="ECO:0000256" key="1">
    <source>
        <dbReference type="SAM" id="MobiDB-lite"/>
    </source>
</evidence>
<protein>
    <submittedName>
        <fullName evidence="2">Uncharacterized protein</fullName>
    </submittedName>
</protein>
<evidence type="ECO:0000313" key="3">
    <source>
        <dbReference type="Proteomes" id="UP000823399"/>
    </source>
</evidence>
<accession>A0A9P7EV61</accession>